<dbReference type="GO" id="GO:0003677">
    <property type="term" value="F:DNA binding"/>
    <property type="evidence" value="ECO:0007669"/>
    <property type="project" value="InterPro"/>
</dbReference>
<dbReference type="KEGG" id="stsi:A4E84_05440"/>
<organism evidence="3 4">
    <name type="scientific">Streptomyces qaidamensis</name>
    <dbReference type="NCBI Taxonomy" id="1783515"/>
    <lineage>
        <taxon>Bacteria</taxon>
        <taxon>Bacillati</taxon>
        <taxon>Actinomycetota</taxon>
        <taxon>Actinomycetes</taxon>
        <taxon>Kitasatosporales</taxon>
        <taxon>Streptomycetaceae</taxon>
        <taxon>Streptomyces</taxon>
        <taxon>Streptomyces aurantiacus group</taxon>
    </lineage>
</organism>
<dbReference type="InterPro" id="IPR041413">
    <property type="entry name" value="MLTR_LBD"/>
</dbReference>
<feature type="region of interest" description="Disordered" evidence="1">
    <location>
        <begin position="101"/>
        <end position="120"/>
    </location>
</feature>
<dbReference type="Proteomes" id="UP000076096">
    <property type="component" value="Chromosome"/>
</dbReference>
<evidence type="ECO:0000313" key="4">
    <source>
        <dbReference type="Proteomes" id="UP000076096"/>
    </source>
</evidence>
<dbReference type="Pfam" id="PF13560">
    <property type="entry name" value="HTH_31"/>
    <property type="match status" value="1"/>
</dbReference>
<dbReference type="PANTHER" id="PTHR35010:SF2">
    <property type="entry name" value="BLL4672 PROTEIN"/>
    <property type="match status" value="1"/>
</dbReference>
<dbReference type="AlphaFoldDB" id="A0A143BW08"/>
<dbReference type="SMART" id="SM00530">
    <property type="entry name" value="HTH_XRE"/>
    <property type="match status" value="1"/>
</dbReference>
<dbReference type="Gene3D" id="1.10.260.40">
    <property type="entry name" value="lambda repressor-like DNA-binding domains"/>
    <property type="match status" value="1"/>
</dbReference>
<reference evidence="4" key="1">
    <citation type="submission" date="2016-04" db="EMBL/GenBank/DDBJ databases">
        <authorList>
            <person name="Zhang B."/>
        </authorList>
    </citation>
    <scope>NUCLEOTIDE SEQUENCE [LARGE SCALE GENOMIC DNA]</scope>
    <source>
        <strain evidence="4">S10</strain>
    </source>
</reference>
<keyword evidence="4" id="KW-1185">Reference proteome</keyword>
<dbReference type="Gene3D" id="3.30.450.180">
    <property type="match status" value="1"/>
</dbReference>
<dbReference type="SUPFAM" id="SSF47413">
    <property type="entry name" value="lambda repressor-like DNA-binding domains"/>
    <property type="match status" value="1"/>
</dbReference>
<dbReference type="InterPro" id="IPR001387">
    <property type="entry name" value="Cro/C1-type_HTH"/>
</dbReference>
<evidence type="ECO:0000313" key="3">
    <source>
        <dbReference type="EMBL" id="AMW08985.1"/>
    </source>
</evidence>
<accession>A0A143BW08</accession>
<dbReference type="PANTHER" id="PTHR35010">
    <property type="entry name" value="BLL4672 PROTEIN-RELATED"/>
    <property type="match status" value="1"/>
</dbReference>
<name>A0A143BW08_9ACTN</name>
<dbReference type="InterPro" id="IPR010982">
    <property type="entry name" value="Lambda_DNA-bd_dom_sf"/>
</dbReference>
<dbReference type="CDD" id="cd00093">
    <property type="entry name" value="HTH_XRE"/>
    <property type="match status" value="1"/>
</dbReference>
<protein>
    <submittedName>
        <fullName evidence="3">Transcriptional regulator</fullName>
    </submittedName>
</protein>
<sequence>MSSHVAAGDQVTSGLDRRTELREFLRSRRARLKPEDVGVPSHGRRRVPGLRREELAQLAGVSYAYYARLEQGFGDTMSAEVLDAVARALRLTDEERDHLIRLAQPERQNTTQAAPPPQRLRPSVQHLLDTLGVPAYVVSRRMDILGWNRLAAVLFGDWAQLPPEERNVARLAFLSPEARDRFADPERVALRVVGALRMNAGKSPADSHLSSLIQELSQKSGEFRRLWARHEVSCGTVGESVRLRHPLVGEFDLVHEPMALPGGAPMRLVTYHAEPGSRSEEALRMLASWEMKPLR</sequence>
<dbReference type="EMBL" id="CP015098">
    <property type="protein sequence ID" value="AMW08985.1"/>
    <property type="molecule type" value="Genomic_DNA"/>
</dbReference>
<proteinExistence type="predicted"/>
<dbReference type="RefSeq" id="WP_062925447.1">
    <property type="nucleotide sequence ID" value="NZ_CP015098.1"/>
</dbReference>
<evidence type="ECO:0000259" key="2">
    <source>
        <dbReference type="PROSITE" id="PS50943"/>
    </source>
</evidence>
<evidence type="ECO:0000256" key="1">
    <source>
        <dbReference type="SAM" id="MobiDB-lite"/>
    </source>
</evidence>
<gene>
    <name evidence="3" type="ORF">A4E84_05440</name>
</gene>
<feature type="domain" description="HTH cro/C1-type" evidence="2">
    <location>
        <begin position="49"/>
        <end position="96"/>
    </location>
</feature>
<dbReference type="Pfam" id="PF17765">
    <property type="entry name" value="MLTR_LBD"/>
    <property type="match status" value="1"/>
</dbReference>
<dbReference type="PROSITE" id="PS50943">
    <property type="entry name" value="HTH_CROC1"/>
    <property type="match status" value="1"/>
</dbReference>